<keyword evidence="4 6" id="KW-1133">Transmembrane helix</keyword>
<evidence type="ECO:0000256" key="1">
    <source>
        <dbReference type="ARBA" id="ARBA00004370"/>
    </source>
</evidence>
<dbReference type="Proteomes" id="UP001597478">
    <property type="component" value="Unassembled WGS sequence"/>
</dbReference>
<dbReference type="EMBL" id="JBHUOF010000034">
    <property type="protein sequence ID" value="MFD2801611.1"/>
    <property type="molecule type" value="Genomic_DNA"/>
</dbReference>
<keyword evidence="5 6" id="KW-0472">Membrane</keyword>
<keyword evidence="9" id="KW-1185">Reference proteome</keyword>
<reference evidence="9" key="1">
    <citation type="journal article" date="2019" name="Int. J. Syst. Evol. Microbiol.">
        <title>The Global Catalogue of Microorganisms (GCM) 10K type strain sequencing project: providing services to taxonomists for standard genome sequencing and annotation.</title>
        <authorList>
            <consortium name="The Broad Institute Genomics Platform"/>
            <consortium name="The Broad Institute Genome Sequencing Center for Infectious Disease"/>
            <person name="Wu L."/>
            <person name="Ma J."/>
        </authorList>
    </citation>
    <scope>NUCLEOTIDE SEQUENCE [LARGE SCALE GENOMIC DNA]</scope>
    <source>
        <strain evidence="9">IBRC-M 10906</strain>
    </source>
</reference>
<feature type="transmembrane region" description="Helical" evidence="6">
    <location>
        <begin position="12"/>
        <end position="34"/>
    </location>
</feature>
<dbReference type="CDD" id="cd06662">
    <property type="entry name" value="SURF1"/>
    <property type="match status" value="1"/>
</dbReference>
<evidence type="ECO:0000256" key="2">
    <source>
        <dbReference type="ARBA" id="ARBA00007165"/>
    </source>
</evidence>
<dbReference type="PROSITE" id="PS50895">
    <property type="entry name" value="SURF1"/>
    <property type="match status" value="1"/>
</dbReference>
<comment type="subcellular location">
    <subcellularLocation>
        <location evidence="6">Cell membrane</location>
        <topology evidence="6">Multi-pass membrane protein</topology>
    </subcellularLocation>
    <subcellularLocation>
        <location evidence="1">Membrane</location>
    </subcellularLocation>
</comment>
<feature type="transmembrane region" description="Helical" evidence="6">
    <location>
        <begin position="216"/>
        <end position="237"/>
    </location>
</feature>
<keyword evidence="6" id="KW-1003">Cell membrane</keyword>
<organism evidence="8 9">
    <name type="scientific">Prauserella oleivorans</name>
    <dbReference type="NCBI Taxonomy" id="1478153"/>
    <lineage>
        <taxon>Bacteria</taxon>
        <taxon>Bacillati</taxon>
        <taxon>Actinomycetota</taxon>
        <taxon>Actinomycetes</taxon>
        <taxon>Pseudonocardiales</taxon>
        <taxon>Pseudonocardiaceae</taxon>
        <taxon>Prauserella</taxon>
    </lineage>
</organism>
<feature type="compositionally biased region" description="Polar residues" evidence="7">
    <location>
        <begin position="45"/>
        <end position="58"/>
    </location>
</feature>
<accession>A0ABW5WGX9</accession>
<keyword evidence="3 6" id="KW-0812">Transmembrane</keyword>
<comment type="similarity">
    <text evidence="2 6">Belongs to the SURF1 family.</text>
</comment>
<evidence type="ECO:0000256" key="5">
    <source>
        <dbReference type="ARBA" id="ARBA00023136"/>
    </source>
</evidence>
<dbReference type="InterPro" id="IPR045214">
    <property type="entry name" value="Surf1/Surf4"/>
</dbReference>
<dbReference type="Pfam" id="PF02104">
    <property type="entry name" value="SURF1"/>
    <property type="match status" value="1"/>
</dbReference>
<comment type="caution">
    <text evidence="8">The sequence shown here is derived from an EMBL/GenBank/DDBJ whole genome shotgun (WGS) entry which is preliminary data.</text>
</comment>
<evidence type="ECO:0000313" key="8">
    <source>
        <dbReference type="EMBL" id="MFD2801611.1"/>
    </source>
</evidence>
<evidence type="ECO:0000313" key="9">
    <source>
        <dbReference type="Proteomes" id="UP001597478"/>
    </source>
</evidence>
<dbReference type="InterPro" id="IPR002994">
    <property type="entry name" value="Surf1/Shy1"/>
</dbReference>
<evidence type="ECO:0000256" key="3">
    <source>
        <dbReference type="ARBA" id="ARBA00022692"/>
    </source>
</evidence>
<feature type="region of interest" description="Disordered" evidence="7">
    <location>
        <begin position="45"/>
        <end position="67"/>
    </location>
</feature>
<dbReference type="RefSeq" id="WP_377393430.1">
    <property type="nucleotide sequence ID" value="NZ_JBHSAN010000035.1"/>
</dbReference>
<proteinExistence type="inferred from homology"/>
<dbReference type="PANTHER" id="PTHR23427:SF2">
    <property type="entry name" value="SURFEIT LOCUS PROTEIN 1"/>
    <property type="match status" value="1"/>
</dbReference>
<name>A0ABW5WGX9_9PSEU</name>
<protein>
    <recommendedName>
        <fullName evidence="6">SURF1-like protein</fullName>
    </recommendedName>
</protein>
<sequence>MRWKLLLKPGWLALTLVVFVFATVCYTLLAPWQFHRHEERAAQNAAVSASTTAPSRPLSQVLPAGQAPTERTQWQRVLVTGTYLPDAEVIARLRTVQGEPAFEILTPLRTTDGQIVLVDRGFVRPDNDTGVPRYAAPPRGQVTVEARLRLDERDPEARDAFADATTKGRLHAYTVDSQVVGRATGLDIRPGYVQLEPGQPGVLTALPLPQLEAGPFLSYALQWIAFGTMTLLGWLYFTVRELKPGGALAGDQGGKRPAPERRKSVAQILAEDEEREQAGTP</sequence>
<evidence type="ECO:0000256" key="6">
    <source>
        <dbReference type="RuleBase" id="RU363076"/>
    </source>
</evidence>
<gene>
    <name evidence="8" type="ORF">ACFS2C_19665</name>
</gene>
<dbReference type="PANTHER" id="PTHR23427">
    <property type="entry name" value="SURFEIT LOCUS PROTEIN"/>
    <property type="match status" value="1"/>
</dbReference>
<evidence type="ECO:0000256" key="4">
    <source>
        <dbReference type="ARBA" id="ARBA00022989"/>
    </source>
</evidence>
<evidence type="ECO:0000256" key="7">
    <source>
        <dbReference type="SAM" id="MobiDB-lite"/>
    </source>
</evidence>